<accession>A0A0T7FYP7</accession>
<evidence type="ECO:0000256" key="2">
    <source>
        <dbReference type="SAM" id="Phobius"/>
    </source>
</evidence>
<protein>
    <submittedName>
        <fullName evidence="3">Uncharacterized protein</fullName>
    </submittedName>
</protein>
<feature type="region of interest" description="Disordered" evidence="1">
    <location>
        <begin position="49"/>
        <end position="70"/>
    </location>
</feature>
<feature type="region of interest" description="Disordered" evidence="1">
    <location>
        <begin position="1"/>
        <end position="34"/>
    </location>
</feature>
<evidence type="ECO:0000313" key="3">
    <source>
        <dbReference type="EMBL" id="CDZ40145.1"/>
    </source>
</evidence>
<dbReference type="Proteomes" id="UP000046176">
    <property type="component" value="Unassembled WGS sequence"/>
</dbReference>
<reference evidence="3 4" key="1">
    <citation type="submission" date="2014-08" db="EMBL/GenBank/DDBJ databases">
        <authorList>
            <person name="Chen Y.-H."/>
        </authorList>
    </citation>
    <scope>NUCLEOTIDE SEQUENCE [LARGE SCALE GENOMIC DNA]</scope>
</reference>
<organism evidence="3 4">
    <name type="scientific">Neorhizobium galegae bv. officinalis</name>
    <dbReference type="NCBI Taxonomy" id="323656"/>
    <lineage>
        <taxon>Bacteria</taxon>
        <taxon>Pseudomonadati</taxon>
        <taxon>Pseudomonadota</taxon>
        <taxon>Alphaproteobacteria</taxon>
        <taxon>Hyphomicrobiales</taxon>
        <taxon>Rhizobiaceae</taxon>
        <taxon>Rhizobium/Agrobacterium group</taxon>
        <taxon>Neorhizobium</taxon>
    </lineage>
</organism>
<sequence length="100" mass="10944">MANTSDKTIVTASSNEVDESMGTQAGTSPTYEQRKELEELQAELRRLQRAVRHRPITPPSSAVAGAPRTMREEVEHQIRLQPLASVALAAIVGFVYGIAR</sequence>
<gene>
    <name evidence="3" type="ORF">NGAL_HAMBI1145_52490</name>
</gene>
<feature type="compositionally biased region" description="Polar residues" evidence="1">
    <location>
        <begin position="1"/>
        <end position="31"/>
    </location>
</feature>
<keyword evidence="2" id="KW-0472">Membrane</keyword>
<evidence type="ECO:0000256" key="1">
    <source>
        <dbReference type="SAM" id="MobiDB-lite"/>
    </source>
</evidence>
<dbReference type="OrthoDB" id="9985588at2"/>
<keyword evidence="2" id="KW-0812">Transmembrane</keyword>
<dbReference type="RefSeq" id="WP_046669187.1">
    <property type="nucleotide sequence ID" value="NZ_CCRH01000019.1"/>
</dbReference>
<dbReference type="AlphaFoldDB" id="A0A0T7FYP7"/>
<feature type="transmembrane region" description="Helical" evidence="2">
    <location>
        <begin position="80"/>
        <end position="99"/>
    </location>
</feature>
<dbReference type="EMBL" id="CCRH01000019">
    <property type="protein sequence ID" value="CDZ40145.1"/>
    <property type="molecule type" value="Genomic_DNA"/>
</dbReference>
<evidence type="ECO:0000313" key="4">
    <source>
        <dbReference type="Proteomes" id="UP000046176"/>
    </source>
</evidence>
<name>A0A0T7FYP7_NEOGA</name>
<keyword evidence="2" id="KW-1133">Transmembrane helix</keyword>
<proteinExistence type="predicted"/>